<dbReference type="SMART" id="SM00355">
    <property type="entry name" value="ZnF_C2H2"/>
    <property type="match status" value="2"/>
</dbReference>
<dbReference type="SUPFAM" id="SSF57667">
    <property type="entry name" value="beta-beta-alpha zinc fingers"/>
    <property type="match status" value="1"/>
</dbReference>
<keyword evidence="1" id="KW-0479">Metal-binding</keyword>
<organism evidence="3 4">
    <name type="scientific">Blomia tropicalis</name>
    <name type="common">Mite</name>
    <dbReference type="NCBI Taxonomy" id="40697"/>
    <lineage>
        <taxon>Eukaryota</taxon>
        <taxon>Metazoa</taxon>
        <taxon>Ecdysozoa</taxon>
        <taxon>Arthropoda</taxon>
        <taxon>Chelicerata</taxon>
        <taxon>Arachnida</taxon>
        <taxon>Acari</taxon>
        <taxon>Acariformes</taxon>
        <taxon>Sarcoptiformes</taxon>
        <taxon>Astigmata</taxon>
        <taxon>Glycyphagoidea</taxon>
        <taxon>Echimyopodidae</taxon>
        <taxon>Blomia</taxon>
    </lineage>
</organism>
<evidence type="ECO:0000313" key="3">
    <source>
        <dbReference type="EMBL" id="KAJ6224254.1"/>
    </source>
</evidence>
<dbReference type="GO" id="GO:0008270">
    <property type="term" value="F:zinc ion binding"/>
    <property type="evidence" value="ECO:0007669"/>
    <property type="project" value="UniProtKB-KW"/>
</dbReference>
<dbReference type="InterPro" id="IPR013087">
    <property type="entry name" value="Znf_C2H2_type"/>
</dbReference>
<keyword evidence="4" id="KW-1185">Reference proteome</keyword>
<comment type="caution">
    <text evidence="3">The sequence shown here is derived from an EMBL/GenBank/DDBJ whole genome shotgun (WGS) entry which is preliminary data.</text>
</comment>
<protein>
    <recommendedName>
        <fullName evidence="2">C2H2-type domain-containing protein</fullName>
    </recommendedName>
</protein>
<feature type="domain" description="C2H2-type" evidence="2">
    <location>
        <begin position="107"/>
        <end position="134"/>
    </location>
</feature>
<accession>A0A9Q0MEU3</accession>
<dbReference type="Gene3D" id="3.30.160.60">
    <property type="entry name" value="Classic Zinc Finger"/>
    <property type="match status" value="1"/>
</dbReference>
<dbReference type="EMBL" id="JAPWDV010000001">
    <property type="protein sequence ID" value="KAJ6224254.1"/>
    <property type="molecule type" value="Genomic_DNA"/>
</dbReference>
<dbReference type="AlphaFoldDB" id="A0A9Q0MEU3"/>
<name>A0A9Q0MEU3_BLOTA</name>
<dbReference type="PROSITE" id="PS00028">
    <property type="entry name" value="ZINC_FINGER_C2H2_1"/>
    <property type="match status" value="1"/>
</dbReference>
<proteinExistence type="predicted"/>
<sequence>MENPTELNIDFQQMKDPIILPLSVDHVLHDSQHHQQSITFTTLPPQQMIDHQYLPMIRCPQCNISLCGYQSDLDQHINRVHNYKGIDFNHWSKHSSINEETNIKRQFHCSKCPKWFINRTKLREHYIVHTDAKDFKVFKVLIAIN</sequence>
<dbReference type="Proteomes" id="UP001142055">
    <property type="component" value="Chromosome 1"/>
</dbReference>
<keyword evidence="1" id="KW-0862">Zinc</keyword>
<dbReference type="InterPro" id="IPR036236">
    <property type="entry name" value="Znf_C2H2_sf"/>
</dbReference>
<keyword evidence="1" id="KW-0863">Zinc-finger</keyword>
<evidence type="ECO:0000313" key="4">
    <source>
        <dbReference type="Proteomes" id="UP001142055"/>
    </source>
</evidence>
<reference evidence="3" key="1">
    <citation type="submission" date="2022-12" db="EMBL/GenBank/DDBJ databases">
        <title>Genome assemblies of Blomia tropicalis.</title>
        <authorList>
            <person name="Cui Y."/>
        </authorList>
    </citation>
    <scope>NUCLEOTIDE SEQUENCE</scope>
    <source>
        <tissue evidence="3">Adult mites</tissue>
    </source>
</reference>
<evidence type="ECO:0000259" key="2">
    <source>
        <dbReference type="PROSITE" id="PS50157"/>
    </source>
</evidence>
<gene>
    <name evidence="3" type="ORF">RDWZM_002799</name>
</gene>
<dbReference type="PROSITE" id="PS50157">
    <property type="entry name" value="ZINC_FINGER_C2H2_2"/>
    <property type="match status" value="1"/>
</dbReference>
<evidence type="ECO:0000256" key="1">
    <source>
        <dbReference type="PROSITE-ProRule" id="PRU00042"/>
    </source>
</evidence>